<comment type="caution">
    <text evidence="2">The sequence shown here is derived from an EMBL/GenBank/DDBJ whole genome shotgun (WGS) entry which is preliminary data.</text>
</comment>
<dbReference type="PANTHER" id="PTHR10217:SF435">
    <property type="entry name" value="POTASSIUM VOLTAGE-GATED CHANNEL PROTEIN EAG"/>
    <property type="match status" value="1"/>
</dbReference>
<keyword evidence="3" id="KW-1185">Reference proteome</keyword>
<dbReference type="InterPro" id="IPR000595">
    <property type="entry name" value="cNMP-bd_dom"/>
</dbReference>
<evidence type="ECO:0000259" key="1">
    <source>
        <dbReference type="PROSITE" id="PS50042"/>
    </source>
</evidence>
<feature type="domain" description="Cyclic nucleotide-binding" evidence="1">
    <location>
        <begin position="33"/>
        <end position="79"/>
    </location>
</feature>
<dbReference type="OrthoDB" id="432483at2759"/>
<dbReference type="AlphaFoldDB" id="A0A7J7K9I9"/>
<accession>A0A7J7K9I9</accession>
<dbReference type="Gene3D" id="2.60.120.10">
    <property type="entry name" value="Jelly Rolls"/>
    <property type="match status" value="1"/>
</dbReference>
<organism evidence="2 3">
    <name type="scientific">Bugula neritina</name>
    <name type="common">Brown bryozoan</name>
    <name type="synonym">Sertularia neritina</name>
    <dbReference type="NCBI Taxonomy" id="10212"/>
    <lineage>
        <taxon>Eukaryota</taxon>
        <taxon>Metazoa</taxon>
        <taxon>Spiralia</taxon>
        <taxon>Lophotrochozoa</taxon>
        <taxon>Bryozoa</taxon>
        <taxon>Gymnolaemata</taxon>
        <taxon>Cheilostomatida</taxon>
        <taxon>Flustrina</taxon>
        <taxon>Buguloidea</taxon>
        <taxon>Bugulidae</taxon>
        <taxon>Bugula</taxon>
    </lineage>
</organism>
<protein>
    <recommendedName>
        <fullName evidence="1">Cyclic nucleotide-binding domain-containing protein</fullName>
    </recommendedName>
</protein>
<name>A0A7J7K9I9_BUGNE</name>
<dbReference type="GO" id="GO:0042391">
    <property type="term" value="P:regulation of membrane potential"/>
    <property type="evidence" value="ECO:0007669"/>
    <property type="project" value="TreeGrafter"/>
</dbReference>
<gene>
    <name evidence="2" type="ORF">EB796_006380</name>
</gene>
<dbReference type="InterPro" id="IPR050818">
    <property type="entry name" value="KCNH_animal-type"/>
</dbReference>
<sequence>MLIILGVKSFPEQIQADICLHLNKNLLHNNPAFKGASPGCLSMHLGDLVTSIYFIARGSIEILKDDVCMAILGRGDIFGLSVDDLEKVVKSNYNVHALTFCDMNKIDAYDLKDIFDMYPEFTENFKKRFSLTFNLKMGEYKTLVTPQAMDEETLKLIRQRRPKMQCKGDFLLNSSLPHTSDEESLTRRFSVASRKSELMDAPQSSTILELTPSGHGVWSLHDPPKPHNRRNSETKVLKKVKIETPLPTDQLDEEAEGEEKTTFKHVMQLTSRLQKQTDFEESATADSHCQLMQTSQEAIEKERQHLCNISARIDDCFTRINKVEEFWDTNVRLIFQLLDQPYVEQVQQSGCV</sequence>
<proteinExistence type="predicted"/>
<evidence type="ECO:0000313" key="3">
    <source>
        <dbReference type="Proteomes" id="UP000593567"/>
    </source>
</evidence>
<dbReference type="EMBL" id="VXIV02000896">
    <property type="protein sequence ID" value="KAF6035310.1"/>
    <property type="molecule type" value="Genomic_DNA"/>
</dbReference>
<evidence type="ECO:0000313" key="2">
    <source>
        <dbReference type="EMBL" id="KAF6035310.1"/>
    </source>
</evidence>
<dbReference type="GO" id="GO:0005249">
    <property type="term" value="F:voltage-gated potassium channel activity"/>
    <property type="evidence" value="ECO:0007669"/>
    <property type="project" value="TreeGrafter"/>
</dbReference>
<dbReference type="CDD" id="cd00038">
    <property type="entry name" value="CAP_ED"/>
    <property type="match status" value="1"/>
</dbReference>
<dbReference type="PROSITE" id="PS50042">
    <property type="entry name" value="CNMP_BINDING_3"/>
    <property type="match status" value="1"/>
</dbReference>
<dbReference type="InterPro" id="IPR014710">
    <property type="entry name" value="RmlC-like_jellyroll"/>
</dbReference>
<reference evidence="2" key="1">
    <citation type="submission" date="2020-06" db="EMBL/GenBank/DDBJ databases">
        <title>Draft genome of Bugula neritina, a colonial animal packing powerful symbionts and potential medicines.</title>
        <authorList>
            <person name="Rayko M."/>
        </authorList>
    </citation>
    <scope>NUCLEOTIDE SEQUENCE [LARGE SCALE GENOMIC DNA]</scope>
    <source>
        <strain evidence="2">Kwan_BN1</strain>
    </source>
</reference>
<dbReference type="GO" id="GO:0005886">
    <property type="term" value="C:plasma membrane"/>
    <property type="evidence" value="ECO:0007669"/>
    <property type="project" value="TreeGrafter"/>
</dbReference>
<dbReference type="SUPFAM" id="SSF51206">
    <property type="entry name" value="cAMP-binding domain-like"/>
    <property type="match status" value="1"/>
</dbReference>
<dbReference type="PANTHER" id="PTHR10217">
    <property type="entry name" value="VOLTAGE AND LIGAND GATED POTASSIUM CHANNEL"/>
    <property type="match status" value="1"/>
</dbReference>
<dbReference type="Proteomes" id="UP000593567">
    <property type="component" value="Unassembled WGS sequence"/>
</dbReference>
<dbReference type="InterPro" id="IPR018490">
    <property type="entry name" value="cNMP-bd_dom_sf"/>
</dbReference>